<sequence>MVLCGISYRMPMPCPKHGLTGDPYLILMPKPCPRHGLTRDLISDAHAMSQIWSYRGSHSDANAMFQTWSYLGSQFGADAMSPTWYYTGPTNTHDMISVSFISFFAYM</sequence>
<reference evidence="1 2" key="1">
    <citation type="journal article" date="2021" name="Plant Biotechnol. J.">
        <title>Multi-omics assisted identification of the key and species-specific regulatory components of drought-tolerant mechanisms in Gossypium stocksii.</title>
        <authorList>
            <person name="Yu D."/>
            <person name="Ke L."/>
            <person name="Zhang D."/>
            <person name="Wu Y."/>
            <person name="Sun Y."/>
            <person name="Mei J."/>
            <person name="Sun J."/>
            <person name="Sun Y."/>
        </authorList>
    </citation>
    <scope>NUCLEOTIDE SEQUENCE [LARGE SCALE GENOMIC DNA]</scope>
    <source>
        <strain evidence="2">cv. E1</strain>
        <tissue evidence="1">Leaf</tissue>
    </source>
</reference>
<gene>
    <name evidence="1" type="ORF">J1N35_007791</name>
</gene>
<accession>A0A9D3W841</accession>
<protein>
    <submittedName>
        <fullName evidence="1">Uncharacterized protein</fullName>
    </submittedName>
</protein>
<organism evidence="1 2">
    <name type="scientific">Gossypium stocksii</name>
    <dbReference type="NCBI Taxonomy" id="47602"/>
    <lineage>
        <taxon>Eukaryota</taxon>
        <taxon>Viridiplantae</taxon>
        <taxon>Streptophyta</taxon>
        <taxon>Embryophyta</taxon>
        <taxon>Tracheophyta</taxon>
        <taxon>Spermatophyta</taxon>
        <taxon>Magnoliopsida</taxon>
        <taxon>eudicotyledons</taxon>
        <taxon>Gunneridae</taxon>
        <taxon>Pentapetalae</taxon>
        <taxon>rosids</taxon>
        <taxon>malvids</taxon>
        <taxon>Malvales</taxon>
        <taxon>Malvaceae</taxon>
        <taxon>Malvoideae</taxon>
        <taxon>Gossypium</taxon>
    </lineage>
</organism>
<evidence type="ECO:0000313" key="1">
    <source>
        <dbReference type="EMBL" id="KAH1114413.1"/>
    </source>
</evidence>
<keyword evidence="2" id="KW-1185">Reference proteome</keyword>
<comment type="caution">
    <text evidence="1">The sequence shown here is derived from an EMBL/GenBank/DDBJ whole genome shotgun (WGS) entry which is preliminary data.</text>
</comment>
<dbReference type="AlphaFoldDB" id="A0A9D3W841"/>
<dbReference type="EMBL" id="JAIQCV010000003">
    <property type="protein sequence ID" value="KAH1114413.1"/>
    <property type="molecule type" value="Genomic_DNA"/>
</dbReference>
<name>A0A9D3W841_9ROSI</name>
<evidence type="ECO:0000313" key="2">
    <source>
        <dbReference type="Proteomes" id="UP000828251"/>
    </source>
</evidence>
<dbReference type="Proteomes" id="UP000828251">
    <property type="component" value="Unassembled WGS sequence"/>
</dbReference>
<proteinExistence type="predicted"/>